<comment type="subcellular location">
    <subcellularLocation>
        <location evidence="1">Nucleus</location>
    </subcellularLocation>
</comment>
<dbReference type="SUPFAM" id="SSF46689">
    <property type="entry name" value="Homeodomain-like"/>
    <property type="match status" value="1"/>
</dbReference>
<name>A0ABQ8T4W4_PERAM</name>
<feature type="region of interest" description="Disordered" evidence="2">
    <location>
        <begin position="98"/>
        <end position="123"/>
    </location>
</feature>
<dbReference type="InterPro" id="IPR007889">
    <property type="entry name" value="HTH_Psq"/>
</dbReference>
<dbReference type="Gene3D" id="1.10.10.60">
    <property type="entry name" value="Homeodomain-like"/>
    <property type="match status" value="1"/>
</dbReference>
<feature type="domain" description="HTH psq-type" evidence="3">
    <location>
        <begin position="61"/>
        <end position="98"/>
    </location>
</feature>
<accession>A0ABQ8T4W4</accession>
<dbReference type="Pfam" id="PF05225">
    <property type="entry name" value="HTH_psq"/>
    <property type="match status" value="1"/>
</dbReference>
<dbReference type="EMBL" id="JAJSOF020000015">
    <property type="protein sequence ID" value="KAJ4440942.1"/>
    <property type="molecule type" value="Genomic_DNA"/>
</dbReference>
<evidence type="ECO:0000256" key="2">
    <source>
        <dbReference type="SAM" id="MobiDB-lite"/>
    </source>
</evidence>
<evidence type="ECO:0000313" key="4">
    <source>
        <dbReference type="EMBL" id="KAJ4440942.1"/>
    </source>
</evidence>
<reference evidence="4 5" key="1">
    <citation type="journal article" date="2022" name="Allergy">
        <title>Genome assembly and annotation of Periplaneta americana reveal a comprehensive cockroach allergen profile.</title>
        <authorList>
            <person name="Wang L."/>
            <person name="Xiong Q."/>
            <person name="Saelim N."/>
            <person name="Wang L."/>
            <person name="Nong W."/>
            <person name="Wan A.T."/>
            <person name="Shi M."/>
            <person name="Liu X."/>
            <person name="Cao Q."/>
            <person name="Hui J.H.L."/>
            <person name="Sookrung N."/>
            <person name="Leung T.F."/>
            <person name="Tungtrongchitr A."/>
            <person name="Tsui S.K.W."/>
        </authorList>
    </citation>
    <scope>NUCLEOTIDE SEQUENCE [LARGE SCALE GENOMIC DNA]</scope>
    <source>
        <strain evidence="4">PWHHKU_190912</strain>
    </source>
</reference>
<evidence type="ECO:0000259" key="3">
    <source>
        <dbReference type="Pfam" id="PF05225"/>
    </source>
</evidence>
<feature type="compositionally biased region" description="Polar residues" evidence="2">
    <location>
        <begin position="108"/>
        <end position="123"/>
    </location>
</feature>
<comment type="caution">
    <text evidence="4">The sequence shown here is derived from an EMBL/GenBank/DDBJ whole genome shotgun (WGS) entry which is preliminary data.</text>
</comment>
<dbReference type="InterPro" id="IPR009057">
    <property type="entry name" value="Homeodomain-like_sf"/>
</dbReference>
<keyword evidence="5" id="KW-1185">Reference proteome</keyword>
<evidence type="ECO:0000313" key="5">
    <source>
        <dbReference type="Proteomes" id="UP001148838"/>
    </source>
</evidence>
<organism evidence="4 5">
    <name type="scientific">Periplaneta americana</name>
    <name type="common">American cockroach</name>
    <name type="synonym">Blatta americana</name>
    <dbReference type="NCBI Taxonomy" id="6978"/>
    <lineage>
        <taxon>Eukaryota</taxon>
        <taxon>Metazoa</taxon>
        <taxon>Ecdysozoa</taxon>
        <taxon>Arthropoda</taxon>
        <taxon>Hexapoda</taxon>
        <taxon>Insecta</taxon>
        <taxon>Pterygota</taxon>
        <taxon>Neoptera</taxon>
        <taxon>Polyneoptera</taxon>
        <taxon>Dictyoptera</taxon>
        <taxon>Blattodea</taxon>
        <taxon>Blattoidea</taxon>
        <taxon>Blattidae</taxon>
        <taxon>Blattinae</taxon>
        <taxon>Periplaneta</taxon>
    </lineage>
</organism>
<gene>
    <name evidence="4" type="ORF">ANN_10791</name>
</gene>
<protein>
    <recommendedName>
        <fullName evidence="3">HTH psq-type domain-containing protein</fullName>
    </recommendedName>
</protein>
<dbReference type="Proteomes" id="UP001148838">
    <property type="component" value="Unassembled WGS sequence"/>
</dbReference>
<proteinExistence type="predicted"/>
<evidence type="ECO:0000256" key="1">
    <source>
        <dbReference type="ARBA" id="ARBA00004123"/>
    </source>
</evidence>
<sequence>MSDGAKAMVGPVAGAVTRIKKVLKPEQVVIVYYANTPSQRKNASLLKQMVKCKRKTSNAWTENDMQKAIKAFREGRSQRHAVELLGVPHSCLQRRLQSGQDNHLKSKGCQTTFTPEQENELVS</sequence>